<dbReference type="EMBL" id="DRZI01000153">
    <property type="protein sequence ID" value="HHP81731.1"/>
    <property type="molecule type" value="Genomic_DNA"/>
</dbReference>
<organism evidence="2">
    <name type="scientific">Ignisphaera aggregans</name>
    <dbReference type="NCBI Taxonomy" id="334771"/>
    <lineage>
        <taxon>Archaea</taxon>
        <taxon>Thermoproteota</taxon>
        <taxon>Thermoprotei</taxon>
        <taxon>Desulfurococcales</taxon>
        <taxon>Desulfurococcaceae</taxon>
        <taxon>Ignisphaera</taxon>
    </lineage>
</organism>
<dbReference type="AlphaFoldDB" id="A0A7C5YWY9"/>
<protein>
    <recommendedName>
        <fullName evidence="3">Sulfurtransferase TusA family protein</fullName>
    </recommendedName>
</protein>
<gene>
    <name evidence="2" type="ORF">ENL47_06735</name>
    <name evidence="1" type="ORF">ENM84_03610</name>
</gene>
<evidence type="ECO:0000313" key="2">
    <source>
        <dbReference type="EMBL" id="HHR96495.1"/>
    </source>
</evidence>
<sequence>MKSREIDLRYVSVSCTSHPVIKLGHALAGLASENIDEIRILFRSDDIPEGAMKLFLSKYGYVVEDVKKIDDGSSLVIARKRT</sequence>
<evidence type="ECO:0000313" key="1">
    <source>
        <dbReference type="EMBL" id="HHP81731.1"/>
    </source>
</evidence>
<reference evidence="2" key="1">
    <citation type="journal article" date="2020" name="mSystems">
        <title>Genome- and Community-Level Interaction Insights into Carbon Utilization and Element Cycling Functions of Hydrothermarchaeota in Hydrothermal Sediment.</title>
        <authorList>
            <person name="Zhou Z."/>
            <person name="Liu Y."/>
            <person name="Xu W."/>
            <person name="Pan J."/>
            <person name="Luo Z.H."/>
            <person name="Li M."/>
        </authorList>
    </citation>
    <scope>NUCLEOTIDE SEQUENCE [LARGE SCALE GENOMIC DNA]</scope>
    <source>
        <strain evidence="2">SpSt-1</strain>
        <strain evidence="1">SpSt-1121</strain>
    </source>
</reference>
<name>A0A7C5YWY9_9CREN</name>
<accession>A0A7C5YWY9</accession>
<dbReference type="EMBL" id="DRUB01000129">
    <property type="protein sequence ID" value="HHR96495.1"/>
    <property type="molecule type" value="Genomic_DNA"/>
</dbReference>
<comment type="caution">
    <text evidence="2">The sequence shown here is derived from an EMBL/GenBank/DDBJ whole genome shotgun (WGS) entry which is preliminary data.</text>
</comment>
<proteinExistence type="predicted"/>
<evidence type="ECO:0008006" key="3">
    <source>
        <dbReference type="Google" id="ProtNLM"/>
    </source>
</evidence>